<protein>
    <submittedName>
        <fullName evidence="1">Pc22g18860 protein</fullName>
    </submittedName>
</protein>
<proteinExistence type="predicted"/>
<dbReference type="HOGENOM" id="CLU_1855941_0_0_1"/>
<sequence length="138" mass="15966">MLSTCNDRIGGQTALRNENGEVMNVKRATNGMHPDRHIPVPQTRKDRVRSWFERYIEHKALRALGIPNIALRCFWVGSVTLIGSLELLETSRACISYGQSQGVFHERVCFLEYMERRLLKMTRFSWACSMTATFARRD</sequence>
<organism evidence="1 2">
    <name type="scientific">Penicillium rubens (strain ATCC 28089 / DSM 1075 / NRRL 1951 / Wisconsin 54-1255)</name>
    <name type="common">Penicillium chrysogenum</name>
    <dbReference type="NCBI Taxonomy" id="500485"/>
    <lineage>
        <taxon>Eukaryota</taxon>
        <taxon>Fungi</taxon>
        <taxon>Dikarya</taxon>
        <taxon>Ascomycota</taxon>
        <taxon>Pezizomycotina</taxon>
        <taxon>Eurotiomycetes</taxon>
        <taxon>Eurotiomycetidae</taxon>
        <taxon>Eurotiales</taxon>
        <taxon>Aspergillaceae</taxon>
        <taxon>Penicillium</taxon>
        <taxon>Penicillium chrysogenum species complex</taxon>
    </lineage>
</organism>
<accession>B6HVD0</accession>
<dbReference type="VEuPathDB" id="FungiDB:PCH_Pc22g18860"/>
<dbReference type="AlphaFoldDB" id="B6HVD0"/>
<reference evidence="1 2" key="1">
    <citation type="journal article" date="2008" name="Nat. Biotechnol.">
        <title>Genome sequencing and analysis of the filamentous fungus Penicillium chrysogenum.</title>
        <authorList>
            <person name="van den Berg M.A."/>
            <person name="Albang R."/>
            <person name="Albermann K."/>
            <person name="Badger J.H."/>
            <person name="Daran J.-M."/>
            <person name="Driessen A.J.M."/>
            <person name="Garcia-Estrada C."/>
            <person name="Fedorova N.D."/>
            <person name="Harris D.M."/>
            <person name="Heijne W.H.M."/>
            <person name="Joardar V.S."/>
            <person name="Kiel J.A.K.W."/>
            <person name="Kovalchuk A."/>
            <person name="Martin J.F."/>
            <person name="Nierman W.C."/>
            <person name="Nijland J.G."/>
            <person name="Pronk J.T."/>
            <person name="Roubos J.A."/>
            <person name="van der Klei I.J."/>
            <person name="van Peij N.N.M.E."/>
            <person name="Veenhuis M."/>
            <person name="von Doehren H."/>
            <person name="Wagner C."/>
            <person name="Wortman J.R."/>
            <person name="Bovenberg R.A.L."/>
        </authorList>
    </citation>
    <scope>NUCLEOTIDE SEQUENCE [LARGE SCALE GENOMIC DNA]</scope>
    <source>
        <strain evidence="2">ATCC 28089 / DSM 1075 / NRRL 1951 / Wisconsin 54-1255</strain>
    </source>
</reference>
<evidence type="ECO:0000313" key="2">
    <source>
        <dbReference type="Proteomes" id="UP000000724"/>
    </source>
</evidence>
<dbReference type="Proteomes" id="UP000000724">
    <property type="component" value="Contig Pc00c22"/>
</dbReference>
<dbReference type="BioCyc" id="PCHR:PC22G18860-MONOMER"/>
<keyword evidence="2" id="KW-1185">Reference proteome</keyword>
<evidence type="ECO:0000313" key="1">
    <source>
        <dbReference type="EMBL" id="CAP99174.1"/>
    </source>
</evidence>
<dbReference type="EMBL" id="AM920437">
    <property type="protein sequence ID" value="CAP99174.1"/>
    <property type="molecule type" value="Genomic_DNA"/>
</dbReference>
<name>B6HVD0_PENRW</name>
<gene>
    <name evidence="1" type="ORF">Pc22g18860</name>
    <name evidence="1" type="ORF">PCH_Pc22g18860</name>
</gene>